<dbReference type="GO" id="GO:0019698">
    <property type="term" value="P:D-galacturonate catabolic process"/>
    <property type="evidence" value="ECO:0007669"/>
    <property type="project" value="TreeGrafter"/>
</dbReference>
<comment type="similarity">
    <text evidence="1">Belongs to the carbohydrate kinase PfkB family.</text>
</comment>
<dbReference type="InterPro" id="IPR002139">
    <property type="entry name" value="Ribo/fructo_kinase"/>
</dbReference>
<dbReference type="STRING" id="472175.EL18_01932"/>
<dbReference type="AlphaFoldDB" id="A0A084UD55"/>
<dbReference type="eggNOG" id="COG0524">
    <property type="taxonomic scope" value="Bacteria"/>
</dbReference>
<dbReference type="InterPro" id="IPR011611">
    <property type="entry name" value="PfkB_dom"/>
</dbReference>
<dbReference type="PANTHER" id="PTHR43085:SF15">
    <property type="entry name" value="2-DEHYDRO-3-DEOXYGLUCONOKINASE"/>
    <property type="match status" value="1"/>
</dbReference>
<dbReference type="EMBL" id="JMQM01000001">
    <property type="protein sequence ID" value="KFB10891.1"/>
    <property type="molecule type" value="Genomic_DNA"/>
</dbReference>
<dbReference type="PANTHER" id="PTHR43085">
    <property type="entry name" value="HEXOKINASE FAMILY MEMBER"/>
    <property type="match status" value="1"/>
</dbReference>
<comment type="caution">
    <text evidence="5">The sequence shown here is derived from an EMBL/GenBank/DDBJ whole genome shotgun (WGS) entry which is preliminary data.</text>
</comment>
<reference evidence="5 6" key="1">
    <citation type="submission" date="2014-05" db="EMBL/GenBank/DDBJ databases">
        <title>Draft Genome Sequence of Nitratireductor basaltis Strain UMTGB225, A Marine Bacterium Isolated from Green Barrel Tunicate.</title>
        <authorList>
            <person name="Gan H.Y."/>
        </authorList>
    </citation>
    <scope>NUCLEOTIDE SEQUENCE [LARGE SCALE GENOMIC DNA]</scope>
    <source>
        <strain evidence="5 6">UMTGB225</strain>
    </source>
</reference>
<organism evidence="5 6">
    <name type="scientific">Nitratireductor basaltis</name>
    <dbReference type="NCBI Taxonomy" id="472175"/>
    <lineage>
        <taxon>Bacteria</taxon>
        <taxon>Pseudomonadati</taxon>
        <taxon>Pseudomonadota</taxon>
        <taxon>Alphaproteobacteria</taxon>
        <taxon>Hyphomicrobiales</taxon>
        <taxon>Phyllobacteriaceae</taxon>
        <taxon>Nitratireductor</taxon>
    </lineage>
</organism>
<dbReference type="CDD" id="cd01166">
    <property type="entry name" value="KdgK"/>
    <property type="match status" value="1"/>
</dbReference>
<protein>
    <submittedName>
        <fullName evidence="5">PfkB domain-containing protein</fullName>
    </submittedName>
</protein>
<dbReference type="OrthoDB" id="9776822at2"/>
<gene>
    <name evidence="5" type="ORF">EL18_01932</name>
</gene>
<dbReference type="PATRIC" id="fig|472175.3.peg.1937"/>
<dbReference type="GO" id="GO:0008673">
    <property type="term" value="F:2-dehydro-3-deoxygluconokinase activity"/>
    <property type="evidence" value="ECO:0007669"/>
    <property type="project" value="TreeGrafter"/>
</dbReference>
<dbReference type="PRINTS" id="PR00990">
    <property type="entry name" value="RIBOKINASE"/>
</dbReference>
<feature type="domain" description="Carbohydrate kinase PfkB" evidence="4">
    <location>
        <begin position="5"/>
        <end position="294"/>
    </location>
</feature>
<dbReference type="Gene3D" id="3.40.1190.20">
    <property type="match status" value="1"/>
</dbReference>
<dbReference type="RefSeq" id="WP_036482226.1">
    <property type="nucleotide sequence ID" value="NZ_JMQM01000001.1"/>
</dbReference>
<dbReference type="InterPro" id="IPR029056">
    <property type="entry name" value="Ribokinase-like"/>
</dbReference>
<proteinExistence type="inferred from homology"/>
<evidence type="ECO:0000256" key="2">
    <source>
        <dbReference type="ARBA" id="ARBA00022679"/>
    </source>
</evidence>
<keyword evidence="2" id="KW-0808">Transferase</keyword>
<keyword evidence="3" id="KW-0418">Kinase</keyword>
<name>A0A084UD55_9HYPH</name>
<evidence type="ECO:0000256" key="3">
    <source>
        <dbReference type="ARBA" id="ARBA00022777"/>
    </source>
</evidence>
<dbReference type="InterPro" id="IPR050306">
    <property type="entry name" value="PfkB_Carbo_kinase"/>
</dbReference>
<evidence type="ECO:0000313" key="5">
    <source>
        <dbReference type="EMBL" id="KFB10891.1"/>
    </source>
</evidence>
<keyword evidence="6" id="KW-1185">Reference proteome</keyword>
<dbReference type="Pfam" id="PF00294">
    <property type="entry name" value="PfkB"/>
    <property type="match status" value="1"/>
</dbReference>
<sequence length="308" mass="32459">MTSPRIVCMGEPLIEFNQVDDSGRYLFGHGGDTSNCAIAAARAGADVGYFTALGDDEFGDSITRLWADNNVDASRVLRKSDAHTGVYFVSHGKNGHVFSYLRAGSASSRVTPADLPRDYIAGAEILHMSGISMAISTSAADAVLEAISIARENGTLVSFDTNLRLKLWPLERARAMTGAAMAMTDIALPGLEDAEQLTGLSDPDAIADHYLKDGAKVVALTLGAEGCLIATPDERRKVPGIRVNAVDATGAGDTFDGNFLAEYLRVQDPFKAARYANAAAALSTQGFGAVAPMPMRDDVLKALGEEAA</sequence>
<dbReference type="GO" id="GO:0006974">
    <property type="term" value="P:DNA damage response"/>
    <property type="evidence" value="ECO:0007669"/>
    <property type="project" value="TreeGrafter"/>
</dbReference>
<evidence type="ECO:0000256" key="1">
    <source>
        <dbReference type="ARBA" id="ARBA00010688"/>
    </source>
</evidence>
<accession>A0A084UD55</accession>
<dbReference type="Proteomes" id="UP000053675">
    <property type="component" value="Unassembled WGS sequence"/>
</dbReference>
<dbReference type="GO" id="GO:0042840">
    <property type="term" value="P:D-glucuronate catabolic process"/>
    <property type="evidence" value="ECO:0007669"/>
    <property type="project" value="TreeGrafter"/>
</dbReference>
<evidence type="ECO:0000259" key="4">
    <source>
        <dbReference type="Pfam" id="PF00294"/>
    </source>
</evidence>
<dbReference type="GO" id="GO:0005829">
    <property type="term" value="C:cytosol"/>
    <property type="evidence" value="ECO:0007669"/>
    <property type="project" value="TreeGrafter"/>
</dbReference>
<dbReference type="SUPFAM" id="SSF53613">
    <property type="entry name" value="Ribokinase-like"/>
    <property type="match status" value="1"/>
</dbReference>
<evidence type="ECO:0000313" key="6">
    <source>
        <dbReference type="Proteomes" id="UP000053675"/>
    </source>
</evidence>